<evidence type="ECO:0000256" key="1">
    <source>
        <dbReference type="SAM" id="MobiDB-lite"/>
    </source>
</evidence>
<gene>
    <name evidence="2" type="ORF">MUK42_34678</name>
</gene>
<proteinExistence type="predicted"/>
<feature type="compositionally biased region" description="Basic residues" evidence="1">
    <location>
        <begin position="48"/>
        <end position="62"/>
    </location>
</feature>
<protein>
    <submittedName>
        <fullName evidence="2">Uncharacterized protein</fullName>
    </submittedName>
</protein>
<feature type="region of interest" description="Disordered" evidence="1">
    <location>
        <begin position="1"/>
        <end position="34"/>
    </location>
</feature>
<feature type="compositionally biased region" description="Low complexity" evidence="1">
    <location>
        <begin position="1"/>
        <end position="17"/>
    </location>
</feature>
<dbReference type="AlphaFoldDB" id="A0A9E7GJ32"/>
<evidence type="ECO:0000313" key="3">
    <source>
        <dbReference type="Proteomes" id="UP001055439"/>
    </source>
</evidence>
<organism evidence="2 3">
    <name type="scientific">Musa troglodytarum</name>
    <name type="common">fe'i banana</name>
    <dbReference type="NCBI Taxonomy" id="320322"/>
    <lineage>
        <taxon>Eukaryota</taxon>
        <taxon>Viridiplantae</taxon>
        <taxon>Streptophyta</taxon>
        <taxon>Embryophyta</taxon>
        <taxon>Tracheophyta</taxon>
        <taxon>Spermatophyta</taxon>
        <taxon>Magnoliopsida</taxon>
        <taxon>Liliopsida</taxon>
        <taxon>Zingiberales</taxon>
        <taxon>Musaceae</taxon>
        <taxon>Musa</taxon>
    </lineage>
</organism>
<sequence length="74" mass="7965">MTTFIGEASASRSASGEARGDIESGGAGDRPPVGLIAKRHAALLGIKGGRRSSIRRRQRRERRGVYPLFRKSGD</sequence>
<name>A0A9E7GJ32_9LILI</name>
<accession>A0A9E7GJ32</accession>
<evidence type="ECO:0000313" key="2">
    <source>
        <dbReference type="EMBL" id="URE13963.1"/>
    </source>
</evidence>
<dbReference type="EMBL" id="CP097508">
    <property type="protein sequence ID" value="URE13963.1"/>
    <property type="molecule type" value="Genomic_DNA"/>
</dbReference>
<dbReference type="Proteomes" id="UP001055439">
    <property type="component" value="Chromosome 6"/>
</dbReference>
<keyword evidence="3" id="KW-1185">Reference proteome</keyword>
<reference evidence="2" key="1">
    <citation type="submission" date="2022-05" db="EMBL/GenBank/DDBJ databases">
        <title>The Musa troglodytarum L. genome provides insights into the mechanism of non-climacteric behaviour and enrichment of carotenoids.</title>
        <authorList>
            <person name="Wang J."/>
        </authorList>
    </citation>
    <scope>NUCLEOTIDE SEQUENCE</scope>
    <source>
        <tissue evidence="2">Leaf</tissue>
    </source>
</reference>
<feature type="region of interest" description="Disordered" evidence="1">
    <location>
        <begin position="47"/>
        <end position="74"/>
    </location>
</feature>